<evidence type="ECO:0000256" key="6">
    <source>
        <dbReference type="ARBA" id="ARBA00022801"/>
    </source>
</evidence>
<dbReference type="GO" id="GO:0005737">
    <property type="term" value="C:cytoplasm"/>
    <property type="evidence" value="ECO:0007669"/>
    <property type="project" value="UniProtKB-SubCell"/>
</dbReference>
<keyword evidence="6 11" id="KW-0378">Hydrolase</keyword>
<evidence type="ECO:0000259" key="12">
    <source>
        <dbReference type="Pfam" id="PF03416"/>
    </source>
</evidence>
<sequence>MVKSIRSVIKVNYPSIDHTMLESCLTLEPSLSEFHDYSIFNSNAPVYLLGHKFAAREDMDAIKDYVTSRLWFTYRKNFMPIGGTGPTSDQGWGCMLRCGQMLLAQALIIRHLGSDWTWKRNNKEDEYKRIIRMFQDKKCCLFSLHQIAQMGVSENKQIGEWFGPNTAAQVLKKLVVYDEWSKLAIHVALDNLLIANDVKTMAHTKPPSRLSSSNATDSSDQYDASAESSLCSDVEGSVRLSAIMKECDANKLGLKMADEINGNEWRPLLIIIPLRLGLTSINRCYLGAIEAFFQLPQCTGIIGGRPNHALYFIGIVGDQLIYLDPHVCQNYVDLDDVDNCASLEQRDGFVEVIYSVLLLYA</sequence>
<evidence type="ECO:0000256" key="1">
    <source>
        <dbReference type="ARBA" id="ARBA00004496"/>
    </source>
</evidence>
<evidence type="ECO:0000256" key="2">
    <source>
        <dbReference type="ARBA" id="ARBA00010958"/>
    </source>
</evidence>
<proteinExistence type="inferred from homology"/>
<keyword evidence="7" id="KW-0788">Thiol protease</keyword>
<dbReference type="GO" id="GO:0000423">
    <property type="term" value="P:mitophagy"/>
    <property type="evidence" value="ECO:0007669"/>
    <property type="project" value="TreeGrafter"/>
</dbReference>
<evidence type="ECO:0000256" key="7">
    <source>
        <dbReference type="ARBA" id="ARBA00022807"/>
    </source>
</evidence>
<dbReference type="Pfam" id="PF03416">
    <property type="entry name" value="Peptidase_C54"/>
    <property type="match status" value="1"/>
</dbReference>
<keyword evidence="5 11" id="KW-0645">Protease</keyword>
<feature type="domain" description="Peptidase C54 catalytic" evidence="12">
    <location>
        <begin position="60"/>
        <end position="335"/>
    </location>
</feature>
<dbReference type="OrthoDB" id="2960936at2759"/>
<organism evidence="15">
    <name type="scientific">Anisakis simplex</name>
    <name type="common">Herring worm</name>
    <dbReference type="NCBI Taxonomy" id="6269"/>
    <lineage>
        <taxon>Eukaryota</taxon>
        <taxon>Metazoa</taxon>
        <taxon>Ecdysozoa</taxon>
        <taxon>Nematoda</taxon>
        <taxon>Chromadorea</taxon>
        <taxon>Rhabditida</taxon>
        <taxon>Spirurina</taxon>
        <taxon>Ascaridomorpha</taxon>
        <taxon>Ascaridoidea</taxon>
        <taxon>Anisakidae</taxon>
        <taxon>Anisakis</taxon>
        <taxon>Anisakis simplex complex</taxon>
    </lineage>
</organism>
<comment type="catalytic activity">
    <reaction evidence="10">
        <text>[protein]-C-terminal L-amino acid-glycyl-phosphatidylethanolamide + H2O = [protein]-C-terminal L-amino acid-glycine + a 1,2-diacyl-sn-glycero-3-phosphoethanolamine</text>
        <dbReference type="Rhea" id="RHEA:67548"/>
        <dbReference type="Rhea" id="RHEA-COMP:17323"/>
        <dbReference type="Rhea" id="RHEA-COMP:17324"/>
        <dbReference type="ChEBI" id="CHEBI:15377"/>
        <dbReference type="ChEBI" id="CHEBI:64612"/>
        <dbReference type="ChEBI" id="CHEBI:172940"/>
        <dbReference type="ChEBI" id="CHEBI:172941"/>
    </reaction>
    <physiologicalReaction direction="left-to-right" evidence="10">
        <dbReference type="Rhea" id="RHEA:67549"/>
    </physiologicalReaction>
</comment>
<dbReference type="InterPro" id="IPR046792">
    <property type="entry name" value="Peptidase_C54_cat"/>
</dbReference>
<reference evidence="13 14" key="2">
    <citation type="submission" date="2018-11" db="EMBL/GenBank/DDBJ databases">
        <authorList>
            <consortium name="Pathogen Informatics"/>
        </authorList>
    </citation>
    <scope>NUCLEOTIDE SEQUENCE [LARGE SCALE GENOMIC DNA]</scope>
</reference>
<dbReference type="PANTHER" id="PTHR22624:SF49">
    <property type="entry name" value="CYSTEINE PROTEASE"/>
    <property type="match status" value="1"/>
</dbReference>
<dbReference type="PANTHER" id="PTHR22624">
    <property type="entry name" value="CYSTEINE PROTEASE ATG4"/>
    <property type="match status" value="1"/>
</dbReference>
<keyword evidence="14" id="KW-1185">Reference proteome</keyword>
<name>A0A0M3IZB4_ANISI</name>
<comment type="subcellular location">
    <subcellularLocation>
        <location evidence="1 11">Cytoplasm</location>
    </subcellularLocation>
</comment>
<evidence type="ECO:0000256" key="8">
    <source>
        <dbReference type="ARBA" id="ARBA00022927"/>
    </source>
</evidence>
<protein>
    <recommendedName>
        <fullName evidence="11">Cysteine protease</fullName>
        <ecNumber evidence="11">3.4.22.-</ecNumber>
    </recommendedName>
</protein>
<dbReference type="EC" id="3.4.22.-" evidence="11"/>
<evidence type="ECO:0000313" key="14">
    <source>
        <dbReference type="Proteomes" id="UP000267096"/>
    </source>
</evidence>
<dbReference type="GO" id="GO:0015031">
    <property type="term" value="P:protein transport"/>
    <property type="evidence" value="ECO:0007669"/>
    <property type="project" value="UniProtKB-KW"/>
</dbReference>
<keyword evidence="4 11" id="KW-0963">Cytoplasm</keyword>
<evidence type="ECO:0000256" key="3">
    <source>
        <dbReference type="ARBA" id="ARBA00022448"/>
    </source>
</evidence>
<evidence type="ECO:0000256" key="11">
    <source>
        <dbReference type="RuleBase" id="RU363115"/>
    </source>
</evidence>
<dbReference type="InterPro" id="IPR005078">
    <property type="entry name" value="Peptidase_C54"/>
</dbReference>
<dbReference type="Proteomes" id="UP000267096">
    <property type="component" value="Unassembled WGS sequence"/>
</dbReference>
<evidence type="ECO:0000256" key="10">
    <source>
        <dbReference type="ARBA" id="ARBA00029362"/>
    </source>
</evidence>
<dbReference type="WBParaSite" id="ASIM_0000059601-mRNA-1">
    <property type="protein sequence ID" value="ASIM_0000059601-mRNA-1"/>
    <property type="gene ID" value="ASIM_0000059601"/>
</dbReference>
<evidence type="ECO:0000256" key="5">
    <source>
        <dbReference type="ARBA" id="ARBA00022670"/>
    </source>
</evidence>
<evidence type="ECO:0000313" key="13">
    <source>
        <dbReference type="EMBL" id="VDK17772.1"/>
    </source>
</evidence>
<accession>A0A0M3IZB4</accession>
<evidence type="ECO:0000313" key="15">
    <source>
        <dbReference type="WBParaSite" id="ASIM_0000059601-mRNA-1"/>
    </source>
</evidence>
<keyword evidence="8 11" id="KW-0653">Protein transport</keyword>
<dbReference type="GO" id="GO:0016485">
    <property type="term" value="P:protein processing"/>
    <property type="evidence" value="ECO:0007669"/>
    <property type="project" value="TreeGrafter"/>
</dbReference>
<dbReference type="GO" id="GO:0035973">
    <property type="term" value="P:aggrephagy"/>
    <property type="evidence" value="ECO:0007669"/>
    <property type="project" value="TreeGrafter"/>
</dbReference>
<dbReference type="SUPFAM" id="SSF54001">
    <property type="entry name" value="Cysteine proteinases"/>
    <property type="match status" value="1"/>
</dbReference>
<keyword evidence="3" id="KW-0813">Transport</keyword>
<dbReference type="GO" id="GO:0000045">
    <property type="term" value="P:autophagosome assembly"/>
    <property type="evidence" value="ECO:0007669"/>
    <property type="project" value="TreeGrafter"/>
</dbReference>
<keyword evidence="9 11" id="KW-0072">Autophagy</keyword>
<dbReference type="InterPro" id="IPR038765">
    <property type="entry name" value="Papain-like_cys_pep_sf"/>
</dbReference>
<dbReference type="GO" id="GO:0004197">
    <property type="term" value="F:cysteine-type endopeptidase activity"/>
    <property type="evidence" value="ECO:0007669"/>
    <property type="project" value="TreeGrafter"/>
</dbReference>
<dbReference type="EMBL" id="UYRR01000330">
    <property type="protein sequence ID" value="VDK17772.1"/>
    <property type="molecule type" value="Genomic_DNA"/>
</dbReference>
<evidence type="ECO:0000256" key="9">
    <source>
        <dbReference type="ARBA" id="ARBA00023006"/>
    </source>
</evidence>
<dbReference type="GO" id="GO:0019786">
    <property type="term" value="F:protein-phosphatidylethanolamide deconjugating activity"/>
    <property type="evidence" value="ECO:0007669"/>
    <property type="project" value="InterPro"/>
</dbReference>
<dbReference type="AlphaFoldDB" id="A0A0M3IZB4"/>
<reference evidence="15" key="1">
    <citation type="submission" date="2017-02" db="UniProtKB">
        <authorList>
            <consortium name="WormBaseParasite"/>
        </authorList>
    </citation>
    <scope>IDENTIFICATION</scope>
</reference>
<comment type="function">
    <text evidence="11">Cysteine protease that plays a key role in autophagy by mediating both proteolytic activation and delipidation of ATG8 family proteins.</text>
</comment>
<comment type="similarity">
    <text evidence="2 11">Belongs to the peptidase C54 family.</text>
</comment>
<gene>
    <name evidence="13" type="ORF">ASIM_LOCUS497</name>
</gene>
<dbReference type="GO" id="GO:0034727">
    <property type="term" value="P:piecemeal microautophagy of the nucleus"/>
    <property type="evidence" value="ECO:0007669"/>
    <property type="project" value="TreeGrafter"/>
</dbReference>
<evidence type="ECO:0000256" key="4">
    <source>
        <dbReference type="ARBA" id="ARBA00022490"/>
    </source>
</evidence>